<dbReference type="STRING" id="145857.GA0070616_4623"/>
<evidence type="ECO:0000256" key="1">
    <source>
        <dbReference type="SAM" id="MobiDB-lite"/>
    </source>
</evidence>
<evidence type="ECO:0000313" key="3">
    <source>
        <dbReference type="EMBL" id="SCL33055.1"/>
    </source>
</evidence>
<dbReference type="GO" id="GO:0008270">
    <property type="term" value="F:zinc ion binding"/>
    <property type="evidence" value="ECO:0007669"/>
    <property type="project" value="InterPro"/>
</dbReference>
<evidence type="ECO:0000259" key="2">
    <source>
        <dbReference type="SMART" id="SM00507"/>
    </source>
</evidence>
<dbReference type="InterPro" id="IPR002711">
    <property type="entry name" value="HNH"/>
</dbReference>
<evidence type="ECO:0000313" key="4">
    <source>
        <dbReference type="Proteomes" id="UP000199699"/>
    </source>
</evidence>
<reference evidence="3 4" key="1">
    <citation type="submission" date="2016-06" db="EMBL/GenBank/DDBJ databases">
        <authorList>
            <person name="Kjaerup R.B."/>
            <person name="Dalgaard T.S."/>
            <person name="Juul-Madsen H.R."/>
        </authorList>
    </citation>
    <scope>NUCLEOTIDE SEQUENCE [LARGE SCALE GENOMIC DNA]</scope>
    <source>
        <strain evidence="3 4">DSM 43818</strain>
    </source>
</reference>
<feature type="compositionally biased region" description="Basic residues" evidence="1">
    <location>
        <begin position="84"/>
        <end position="93"/>
    </location>
</feature>
<keyword evidence="4" id="KW-1185">Reference proteome</keyword>
<dbReference type="Pfam" id="PF01844">
    <property type="entry name" value="HNH"/>
    <property type="match status" value="1"/>
</dbReference>
<accession>A0A1C6SV91</accession>
<dbReference type="GO" id="GO:0003676">
    <property type="term" value="F:nucleic acid binding"/>
    <property type="evidence" value="ECO:0007669"/>
    <property type="project" value="InterPro"/>
</dbReference>
<dbReference type="GO" id="GO:0004519">
    <property type="term" value="F:endonuclease activity"/>
    <property type="evidence" value="ECO:0007669"/>
    <property type="project" value="UniProtKB-KW"/>
</dbReference>
<dbReference type="OrthoDB" id="3234360at2"/>
<protein>
    <submittedName>
        <fullName evidence="3">HNH endonuclease</fullName>
    </submittedName>
</protein>
<proteinExistence type="predicted"/>
<feature type="region of interest" description="Disordered" evidence="1">
    <location>
        <begin position="73"/>
        <end position="99"/>
    </location>
</feature>
<keyword evidence="3" id="KW-0378">Hydrolase</keyword>
<dbReference type="AlphaFoldDB" id="A0A1C6SV91"/>
<keyword evidence="3" id="KW-0540">Nuclease</keyword>
<dbReference type="InterPro" id="IPR003615">
    <property type="entry name" value="HNH_nuc"/>
</dbReference>
<dbReference type="SMART" id="SM00507">
    <property type="entry name" value="HNHc"/>
    <property type="match status" value="1"/>
</dbReference>
<dbReference type="EMBL" id="FMHT01000003">
    <property type="protein sequence ID" value="SCL33055.1"/>
    <property type="molecule type" value="Genomic_DNA"/>
</dbReference>
<gene>
    <name evidence="3" type="ORF">GA0070616_4623</name>
</gene>
<organism evidence="3 4">
    <name type="scientific">Micromonospora nigra</name>
    <dbReference type="NCBI Taxonomy" id="145857"/>
    <lineage>
        <taxon>Bacteria</taxon>
        <taxon>Bacillati</taxon>
        <taxon>Actinomycetota</taxon>
        <taxon>Actinomycetes</taxon>
        <taxon>Micromonosporales</taxon>
        <taxon>Micromonosporaceae</taxon>
        <taxon>Micromonospora</taxon>
    </lineage>
</organism>
<dbReference type="CDD" id="cd00085">
    <property type="entry name" value="HNHc"/>
    <property type="match status" value="1"/>
</dbReference>
<name>A0A1C6SV91_9ACTN</name>
<feature type="domain" description="HNH nuclease" evidence="2">
    <location>
        <begin position="18"/>
        <end position="71"/>
    </location>
</feature>
<dbReference type="Gene3D" id="1.10.30.50">
    <property type="match status" value="1"/>
</dbReference>
<dbReference type="Proteomes" id="UP000199699">
    <property type="component" value="Unassembled WGS sequence"/>
</dbReference>
<sequence>MAWEGSDRRARLPHDWALRRVRVLRRDGYRCRQRFSTGALCGEPASQVDHIQRGDDHDLSNLQALCAHCHARKTAGEAAQARQPRPKRARKPERHPGSL</sequence>
<keyword evidence="3" id="KW-0255">Endonuclease</keyword>